<dbReference type="GeneID" id="115887995"/>
<dbReference type="KEGG" id="soy:115887995"/>
<dbReference type="OrthoDB" id="6610578at2759"/>
<evidence type="ECO:0000313" key="5">
    <source>
        <dbReference type="RefSeq" id="XP_030763434.1"/>
    </source>
</evidence>
<evidence type="ECO:0000256" key="1">
    <source>
        <dbReference type="SAM" id="Phobius"/>
    </source>
</evidence>
<dbReference type="AlphaFoldDB" id="A0A6J2YJV9"/>
<keyword evidence="1" id="KW-0812">Transmembrane</keyword>
<reference evidence="5" key="1">
    <citation type="submission" date="2025-08" db="UniProtKB">
        <authorList>
            <consortium name="RefSeq"/>
        </authorList>
    </citation>
    <scope>IDENTIFICATION</scope>
    <source>
        <tissue evidence="5">Gonads</tissue>
    </source>
</reference>
<accession>A0A6J2YJV9</accession>
<evidence type="ECO:0000256" key="2">
    <source>
        <dbReference type="SAM" id="SignalP"/>
    </source>
</evidence>
<evidence type="ECO:0000313" key="4">
    <source>
        <dbReference type="Proteomes" id="UP000504635"/>
    </source>
</evidence>
<keyword evidence="2" id="KW-0732">Signal</keyword>
<evidence type="ECO:0000259" key="3">
    <source>
        <dbReference type="Pfam" id="PF26644"/>
    </source>
</evidence>
<dbReference type="InParanoid" id="A0A6J2YJV9"/>
<feature type="chain" id="PRO_5026833820" evidence="2">
    <location>
        <begin position="24"/>
        <end position="170"/>
    </location>
</feature>
<keyword evidence="1" id="KW-1133">Transmembrane helix</keyword>
<dbReference type="Proteomes" id="UP000504635">
    <property type="component" value="Unplaced"/>
</dbReference>
<name>A0A6J2YJV9_SITOR</name>
<keyword evidence="4" id="KW-1185">Reference proteome</keyword>
<dbReference type="RefSeq" id="XP_030763434.1">
    <property type="nucleotide sequence ID" value="XM_030907574.1"/>
</dbReference>
<proteinExistence type="predicted"/>
<keyword evidence="1" id="KW-0472">Membrane</keyword>
<protein>
    <submittedName>
        <fullName evidence="5">Uncharacterized protein LOC115887995</fullName>
    </submittedName>
</protein>
<sequence>MMTSSGPAVCVVLLYLGVSSVLATPSVGKELKYEEYNVEHEISTTEARNNALSTDLNAIIVPAGCQECTKEEIQYCGSNLISDHCCCDKRFHEYLPYIPHTCYIGTQLCTPVATDCNEYTRLRICCCDKYLLQKWRHKYGASTAPSTSTKNILVILPILLSVVHIFVYLL</sequence>
<feature type="signal peptide" evidence="2">
    <location>
        <begin position="1"/>
        <end position="23"/>
    </location>
</feature>
<dbReference type="Pfam" id="PF26644">
    <property type="entry name" value="CCC"/>
    <property type="match status" value="1"/>
</dbReference>
<feature type="transmembrane region" description="Helical" evidence="1">
    <location>
        <begin position="152"/>
        <end position="169"/>
    </location>
</feature>
<gene>
    <name evidence="5" type="primary">LOC115887995</name>
</gene>
<feature type="domain" description="CCC" evidence="3">
    <location>
        <begin position="38"/>
        <end position="137"/>
    </location>
</feature>
<organism evidence="4 5">
    <name type="scientific">Sitophilus oryzae</name>
    <name type="common">Rice weevil</name>
    <name type="synonym">Curculio oryzae</name>
    <dbReference type="NCBI Taxonomy" id="7048"/>
    <lineage>
        <taxon>Eukaryota</taxon>
        <taxon>Metazoa</taxon>
        <taxon>Ecdysozoa</taxon>
        <taxon>Arthropoda</taxon>
        <taxon>Hexapoda</taxon>
        <taxon>Insecta</taxon>
        <taxon>Pterygota</taxon>
        <taxon>Neoptera</taxon>
        <taxon>Endopterygota</taxon>
        <taxon>Coleoptera</taxon>
        <taxon>Polyphaga</taxon>
        <taxon>Cucujiformia</taxon>
        <taxon>Curculionidae</taxon>
        <taxon>Dryophthorinae</taxon>
        <taxon>Sitophilus</taxon>
    </lineage>
</organism>
<dbReference type="InterPro" id="IPR058250">
    <property type="entry name" value="CCC"/>
</dbReference>